<name>A0ACC2IN82_9PLEO</name>
<sequence length="245" mass="28692">MHSRDPQYVFDGTVGPYEKYAGLENGKPSRFGNHWDPFFAEELTYRLRLLSEQEEPRRRIYGDETDDSRIGHTPPETRARFNTKEHNLIRSYMENQEPSTPEEIVRARPLTRPLAVPPAWKLAQEARAAAAESVEDKTVSQTPVMAKKQLQGKGVKKMEEARETTVMTKEQRHAKERKAIEELNEWRAKFKRDMEHKNRIRALFEEFERKTAVREDDKENVTEESEEKQNKENGRAKAKPLGERK</sequence>
<dbReference type="Proteomes" id="UP001153331">
    <property type="component" value="Unassembled WGS sequence"/>
</dbReference>
<protein>
    <submittedName>
        <fullName evidence="1">Uncharacterized protein</fullName>
    </submittedName>
</protein>
<evidence type="ECO:0000313" key="1">
    <source>
        <dbReference type="EMBL" id="KAJ8116650.1"/>
    </source>
</evidence>
<proteinExistence type="predicted"/>
<evidence type="ECO:0000313" key="2">
    <source>
        <dbReference type="Proteomes" id="UP001153331"/>
    </source>
</evidence>
<organism evidence="1 2">
    <name type="scientific">Boeremia exigua</name>
    <dbReference type="NCBI Taxonomy" id="749465"/>
    <lineage>
        <taxon>Eukaryota</taxon>
        <taxon>Fungi</taxon>
        <taxon>Dikarya</taxon>
        <taxon>Ascomycota</taxon>
        <taxon>Pezizomycotina</taxon>
        <taxon>Dothideomycetes</taxon>
        <taxon>Pleosporomycetidae</taxon>
        <taxon>Pleosporales</taxon>
        <taxon>Pleosporineae</taxon>
        <taxon>Didymellaceae</taxon>
        <taxon>Boeremia</taxon>
    </lineage>
</organism>
<gene>
    <name evidence="1" type="ORF">OPT61_g1977</name>
</gene>
<reference evidence="1" key="1">
    <citation type="submission" date="2022-11" db="EMBL/GenBank/DDBJ databases">
        <title>Genome Sequence of Boeremia exigua.</title>
        <authorList>
            <person name="Buettner E."/>
        </authorList>
    </citation>
    <scope>NUCLEOTIDE SEQUENCE</scope>
    <source>
        <strain evidence="1">CU02</strain>
    </source>
</reference>
<accession>A0ACC2IN82</accession>
<keyword evidence="2" id="KW-1185">Reference proteome</keyword>
<dbReference type="EMBL" id="JAPHNI010000085">
    <property type="protein sequence ID" value="KAJ8116650.1"/>
    <property type="molecule type" value="Genomic_DNA"/>
</dbReference>
<comment type="caution">
    <text evidence="1">The sequence shown here is derived from an EMBL/GenBank/DDBJ whole genome shotgun (WGS) entry which is preliminary data.</text>
</comment>